<evidence type="ECO:0000256" key="1">
    <source>
        <dbReference type="ARBA" id="ARBA00006432"/>
    </source>
</evidence>
<reference evidence="4 5" key="1">
    <citation type="submission" date="2016-10" db="EMBL/GenBank/DDBJ databases">
        <authorList>
            <person name="Varghese N."/>
            <person name="Submissions S."/>
        </authorList>
    </citation>
    <scope>NUCLEOTIDE SEQUENCE [LARGE SCALE GENOMIC DNA]</scope>
    <source>
        <strain evidence="4 5">DSM 1361</strain>
    </source>
</reference>
<dbReference type="OrthoDB" id="9787658at2"/>
<dbReference type="Pfam" id="PF13193">
    <property type="entry name" value="AMP-binding_C"/>
    <property type="match status" value="1"/>
</dbReference>
<dbReference type="GO" id="GO:0006631">
    <property type="term" value="P:fatty acid metabolic process"/>
    <property type="evidence" value="ECO:0007669"/>
    <property type="project" value="TreeGrafter"/>
</dbReference>
<organism evidence="4 5">
    <name type="scientific">Ruminobacter amylophilus</name>
    <dbReference type="NCBI Taxonomy" id="867"/>
    <lineage>
        <taxon>Bacteria</taxon>
        <taxon>Pseudomonadati</taxon>
        <taxon>Pseudomonadota</taxon>
        <taxon>Gammaproteobacteria</taxon>
        <taxon>Aeromonadales</taxon>
        <taxon>Succinivibrionaceae</taxon>
        <taxon>Ruminobacter</taxon>
    </lineage>
</organism>
<evidence type="ECO:0000313" key="4">
    <source>
        <dbReference type="EMBL" id="SFP04735.1"/>
    </source>
</evidence>
<comment type="similarity">
    <text evidence="1">Belongs to the ATP-dependent AMP-binding enzyme family.</text>
</comment>
<dbReference type="PANTHER" id="PTHR43201">
    <property type="entry name" value="ACYL-COA SYNTHETASE"/>
    <property type="match status" value="1"/>
</dbReference>
<dbReference type="Pfam" id="PF00501">
    <property type="entry name" value="AMP-binding"/>
    <property type="match status" value="1"/>
</dbReference>
<name>A0A662ZER1_9GAMM</name>
<dbReference type="Proteomes" id="UP000243745">
    <property type="component" value="Unassembled WGS sequence"/>
</dbReference>
<dbReference type="Gene3D" id="3.30.300.30">
    <property type="match status" value="1"/>
</dbReference>
<evidence type="ECO:0000259" key="2">
    <source>
        <dbReference type="Pfam" id="PF00501"/>
    </source>
</evidence>
<feature type="domain" description="AMP-binding enzyme C-terminal" evidence="3">
    <location>
        <begin position="473"/>
        <end position="556"/>
    </location>
</feature>
<dbReference type="SUPFAM" id="SSF56801">
    <property type="entry name" value="Acetyl-CoA synthetase-like"/>
    <property type="match status" value="1"/>
</dbReference>
<dbReference type="InterPro" id="IPR025110">
    <property type="entry name" value="AMP-bd_C"/>
</dbReference>
<proteinExistence type="inferred from homology"/>
<keyword evidence="5" id="KW-1185">Reference proteome</keyword>
<evidence type="ECO:0000259" key="3">
    <source>
        <dbReference type="Pfam" id="PF13193"/>
    </source>
</evidence>
<gene>
    <name evidence="4" type="ORF">SAMN02910344_00302</name>
</gene>
<sequence length="571" mass="64050">MKTLFSVYADSGNHDRVMFFDATAGFLGRDIIRLSFICTECLRRYSDYDDFVVATDNSAHMLALMYAGWVLGKNIVQPNTLQPEGFRVFDAKCTLCVFSEEGIFTDAENHFRNEDGAYGINSPALLDLSGIFGKYRSECLCGPRYSSPAEAPLACQKTEESEKENDYETAAGSVRAILDDVSLRETVRSCTETYAAPDGQKKNIKISDSDFCQSVDRFIACLSPFVKDRNAEEKLTITGLTSGSTGLPKRVPRTLGDFYREIECVRNFILPSYADNTVGAATVTNFHAYGVLFRFLLPVISEIPVYVSMLEYQEQFMNLRGLSRNLFLISNPGFFKRLDDTVCPVRVNLMMSAGGRLTAPVFRKAKAVYDAPLLEIYGSTETGVMAYRYPENTEEEWLVPSVSRVETVDEEGNAAGDTGLVRITSAHVNGGVPYTGSDVIRLSENSCGRQSFTLLGRSDRIIKLEDNRVSLDELEKIITAHEFIRECAVVKFEQKGREFIGAMLVLSDTGRRELSSVTHGRFFIRLRNELGRVMIKLTVPRRFIITDELPLTDSRKIAYKKVERAFYHESA</sequence>
<dbReference type="AlphaFoldDB" id="A0A662ZER1"/>
<dbReference type="InterPro" id="IPR042099">
    <property type="entry name" value="ANL_N_sf"/>
</dbReference>
<dbReference type="Gene3D" id="3.40.50.12780">
    <property type="entry name" value="N-terminal domain of ligase-like"/>
    <property type="match status" value="1"/>
</dbReference>
<dbReference type="RefSeq" id="WP_093140267.1">
    <property type="nucleotide sequence ID" value="NZ_FOXF01000003.1"/>
</dbReference>
<dbReference type="InterPro" id="IPR045851">
    <property type="entry name" value="AMP-bd_C_sf"/>
</dbReference>
<evidence type="ECO:0000313" key="5">
    <source>
        <dbReference type="Proteomes" id="UP000243745"/>
    </source>
</evidence>
<dbReference type="GO" id="GO:0031956">
    <property type="term" value="F:medium-chain fatty acid-CoA ligase activity"/>
    <property type="evidence" value="ECO:0007669"/>
    <property type="project" value="TreeGrafter"/>
</dbReference>
<dbReference type="InterPro" id="IPR000873">
    <property type="entry name" value="AMP-dep_synth/lig_dom"/>
</dbReference>
<dbReference type="EMBL" id="FOXF01000003">
    <property type="protein sequence ID" value="SFP04735.1"/>
    <property type="molecule type" value="Genomic_DNA"/>
</dbReference>
<dbReference type="PANTHER" id="PTHR43201:SF8">
    <property type="entry name" value="ACYL-COA SYNTHETASE FAMILY MEMBER 3"/>
    <property type="match status" value="1"/>
</dbReference>
<accession>A0A662ZER1</accession>
<feature type="domain" description="AMP-dependent synthetase/ligase" evidence="2">
    <location>
        <begin position="184"/>
        <end position="424"/>
    </location>
</feature>
<protein>
    <submittedName>
        <fullName evidence="4">AMP-binding enzyme C-terminal domain-containing protein</fullName>
    </submittedName>
</protein>